<dbReference type="NCBIfam" id="TIGR02249">
    <property type="entry name" value="integrase_gron"/>
    <property type="match status" value="1"/>
</dbReference>
<dbReference type="Proteomes" id="UP001606303">
    <property type="component" value="Unassembled WGS sequence"/>
</dbReference>
<dbReference type="SUPFAM" id="SSF56349">
    <property type="entry name" value="DNA breaking-rejoining enzymes"/>
    <property type="match status" value="1"/>
</dbReference>
<dbReference type="EMBL" id="JBIGIB010000005">
    <property type="protein sequence ID" value="MFG6468394.1"/>
    <property type="molecule type" value="Genomic_DNA"/>
</dbReference>
<dbReference type="PANTHER" id="PTHR30349">
    <property type="entry name" value="PHAGE INTEGRASE-RELATED"/>
    <property type="match status" value="1"/>
</dbReference>
<evidence type="ECO:0000313" key="9">
    <source>
        <dbReference type="Proteomes" id="UP001606303"/>
    </source>
</evidence>
<dbReference type="InterPro" id="IPR011010">
    <property type="entry name" value="DNA_brk_join_enz"/>
</dbReference>
<protein>
    <submittedName>
        <fullName evidence="8">Integron integrase</fullName>
    </submittedName>
</protein>
<name>A0ABW7H2D5_9BURK</name>
<dbReference type="PANTHER" id="PTHR30349:SF64">
    <property type="entry name" value="PROPHAGE INTEGRASE INTD-RELATED"/>
    <property type="match status" value="1"/>
</dbReference>
<dbReference type="RefSeq" id="WP_394386915.1">
    <property type="nucleotide sequence ID" value="NZ_JBIGIB010000005.1"/>
</dbReference>
<dbReference type="InterPro" id="IPR004107">
    <property type="entry name" value="Integrase_SAM-like_N"/>
</dbReference>
<dbReference type="InterPro" id="IPR011946">
    <property type="entry name" value="Integrase_integron-type"/>
</dbReference>
<reference evidence="8 9" key="1">
    <citation type="submission" date="2024-08" db="EMBL/GenBank/DDBJ databases">
        <authorList>
            <person name="Lu H."/>
        </authorList>
    </citation>
    <scope>NUCLEOTIDE SEQUENCE [LARGE SCALE GENOMIC DNA]</scope>
    <source>
        <strain evidence="8 9">BYS87W</strain>
    </source>
</reference>
<dbReference type="InterPro" id="IPR044068">
    <property type="entry name" value="CB"/>
</dbReference>
<dbReference type="InterPro" id="IPR002104">
    <property type="entry name" value="Integrase_catalytic"/>
</dbReference>
<keyword evidence="4" id="KW-0233">DNA recombination</keyword>
<comment type="caution">
    <text evidence="8">The sequence shown here is derived from an EMBL/GenBank/DDBJ whole genome shotgun (WGS) entry which is preliminary data.</text>
</comment>
<gene>
    <name evidence="8" type="ORF">ACG01O_17355</name>
</gene>
<keyword evidence="2" id="KW-0229">DNA integration</keyword>
<dbReference type="InterPro" id="IPR010998">
    <property type="entry name" value="Integrase_recombinase_N"/>
</dbReference>
<dbReference type="PROSITE" id="PS51900">
    <property type="entry name" value="CB"/>
    <property type="match status" value="1"/>
</dbReference>
<dbReference type="Gene3D" id="1.10.443.10">
    <property type="entry name" value="Intergrase catalytic core"/>
    <property type="match status" value="1"/>
</dbReference>
<feature type="domain" description="Core-binding (CB)" evidence="7">
    <location>
        <begin position="20"/>
        <end position="100"/>
    </location>
</feature>
<accession>A0ABW7H2D5</accession>
<sequence length="347" mass="39117">MPRAALRPALPANLPPLRAVKLLDQLRERVRMLHYSRRTEQAYLYWSRAFIRFHGLRHPAEMGGPEVEAFLTYLASDRGLSPSSHRQALSALLFLYGKVLGLQLPWMQEIGRPVPKRRLPVVLSVDEVLSVLASLQGEHQLLALLLYGTGLRITEALCLRVKDLDFAQRAIYVRQGKGGKDRVVMLPQSLVLPLRDQLGRVRQVWAADVESGCAGVEMLYALERKYPRVGASWGWFWVFPQDHHSTDPRSGVVRRHHLYDETFQRAFKRAVQAAGIDKPATPHTLRHCFATHLLQAGSDIRTLQELLGHADVATTMIYTHVLRMGGGAVRSPLDSLPGAEEPQSSRW</sequence>
<dbReference type="InterPro" id="IPR050090">
    <property type="entry name" value="Tyrosine_recombinase_XerCD"/>
</dbReference>
<dbReference type="Pfam" id="PF13495">
    <property type="entry name" value="Phage_int_SAM_4"/>
    <property type="match status" value="1"/>
</dbReference>
<organism evidence="8 9">
    <name type="scientific">Pelomonas baiyunensis</name>
    <dbReference type="NCBI Taxonomy" id="3299026"/>
    <lineage>
        <taxon>Bacteria</taxon>
        <taxon>Pseudomonadati</taxon>
        <taxon>Pseudomonadota</taxon>
        <taxon>Betaproteobacteria</taxon>
        <taxon>Burkholderiales</taxon>
        <taxon>Sphaerotilaceae</taxon>
        <taxon>Roseateles</taxon>
    </lineage>
</organism>
<evidence type="ECO:0000256" key="3">
    <source>
        <dbReference type="ARBA" id="ARBA00023125"/>
    </source>
</evidence>
<keyword evidence="9" id="KW-1185">Reference proteome</keyword>
<dbReference type="NCBIfam" id="NF011946">
    <property type="entry name" value="PRK15417.1"/>
    <property type="match status" value="1"/>
</dbReference>
<evidence type="ECO:0000256" key="1">
    <source>
        <dbReference type="ARBA" id="ARBA00008857"/>
    </source>
</evidence>
<evidence type="ECO:0000256" key="4">
    <source>
        <dbReference type="ARBA" id="ARBA00023172"/>
    </source>
</evidence>
<dbReference type="CDD" id="cd01193">
    <property type="entry name" value="INT_IntI_C"/>
    <property type="match status" value="1"/>
</dbReference>
<evidence type="ECO:0000256" key="5">
    <source>
        <dbReference type="PROSITE-ProRule" id="PRU01248"/>
    </source>
</evidence>
<evidence type="ECO:0000259" key="6">
    <source>
        <dbReference type="PROSITE" id="PS51898"/>
    </source>
</evidence>
<evidence type="ECO:0000259" key="7">
    <source>
        <dbReference type="PROSITE" id="PS51900"/>
    </source>
</evidence>
<proteinExistence type="inferred from homology"/>
<dbReference type="Gene3D" id="1.10.150.130">
    <property type="match status" value="1"/>
</dbReference>
<keyword evidence="3 5" id="KW-0238">DNA-binding</keyword>
<dbReference type="InterPro" id="IPR013762">
    <property type="entry name" value="Integrase-like_cat_sf"/>
</dbReference>
<feature type="domain" description="Tyr recombinase" evidence="6">
    <location>
        <begin position="118"/>
        <end position="334"/>
    </location>
</feature>
<dbReference type="PROSITE" id="PS51898">
    <property type="entry name" value="TYR_RECOMBINASE"/>
    <property type="match status" value="1"/>
</dbReference>
<comment type="similarity">
    <text evidence="1">Belongs to the 'phage' integrase family.</text>
</comment>
<dbReference type="Pfam" id="PF00589">
    <property type="entry name" value="Phage_integrase"/>
    <property type="match status" value="1"/>
</dbReference>
<evidence type="ECO:0000313" key="8">
    <source>
        <dbReference type="EMBL" id="MFG6468394.1"/>
    </source>
</evidence>
<evidence type="ECO:0000256" key="2">
    <source>
        <dbReference type="ARBA" id="ARBA00022908"/>
    </source>
</evidence>